<evidence type="ECO:0000256" key="9">
    <source>
        <dbReference type="ARBA" id="ARBA00023098"/>
    </source>
</evidence>
<evidence type="ECO:0000256" key="7">
    <source>
        <dbReference type="ARBA" id="ARBA00022968"/>
    </source>
</evidence>
<dbReference type="InterPro" id="IPR029058">
    <property type="entry name" value="AB_hydrolase_fold"/>
</dbReference>
<evidence type="ECO:0000256" key="5">
    <source>
        <dbReference type="ARBA" id="ARBA00022692"/>
    </source>
</evidence>
<evidence type="ECO:0000313" key="36">
    <source>
        <dbReference type="Proteomes" id="UP001159428"/>
    </source>
</evidence>
<evidence type="ECO:0000256" key="19">
    <source>
        <dbReference type="ARBA" id="ARBA00050276"/>
    </source>
</evidence>
<comment type="catalytic activity">
    <reaction evidence="12">
        <text>a 1,2-diacyl-sn-glycero-3-phosphocholine + H2O = a 1-acyl-sn-glycero-3-phosphocholine + a fatty acid + H(+)</text>
        <dbReference type="Rhea" id="RHEA:15801"/>
        <dbReference type="ChEBI" id="CHEBI:15377"/>
        <dbReference type="ChEBI" id="CHEBI:15378"/>
        <dbReference type="ChEBI" id="CHEBI:28868"/>
        <dbReference type="ChEBI" id="CHEBI:57643"/>
        <dbReference type="ChEBI" id="CHEBI:58168"/>
        <dbReference type="EC" id="3.1.1.4"/>
    </reaction>
    <physiologicalReaction direction="left-to-right" evidence="12">
        <dbReference type="Rhea" id="RHEA:15802"/>
    </physiologicalReaction>
</comment>
<dbReference type="AlphaFoldDB" id="A0AAU9XA76"/>
<comment type="catalytic activity">
    <reaction evidence="20">
        <text>1-octadecanoyl-2-pentanoyl-sn-glycero-3-phosphocholine + H2O = pentanoate + 1-octadecanoyl-sn-glycero-3-phosphocholine + H(+)</text>
        <dbReference type="Rhea" id="RHEA:54460"/>
        <dbReference type="ChEBI" id="CHEBI:15377"/>
        <dbReference type="ChEBI" id="CHEBI:15378"/>
        <dbReference type="ChEBI" id="CHEBI:31011"/>
        <dbReference type="ChEBI" id="CHEBI:73858"/>
        <dbReference type="ChEBI" id="CHEBI:138211"/>
    </reaction>
    <physiologicalReaction direction="left-to-right" evidence="20">
        <dbReference type="Rhea" id="RHEA:54461"/>
    </physiologicalReaction>
</comment>
<keyword evidence="5 33" id="KW-0812">Transmembrane</keyword>
<comment type="catalytic activity">
    <reaction evidence="26">
        <text>1-octadecanoyl-2-octanoyl-sn-glycero-3-phosphocholine + H2O = 1-octadecanoyl-sn-glycero-3-phosphocholine + octanoate + H(+)</text>
        <dbReference type="Rhea" id="RHEA:54468"/>
        <dbReference type="ChEBI" id="CHEBI:15377"/>
        <dbReference type="ChEBI" id="CHEBI:15378"/>
        <dbReference type="ChEBI" id="CHEBI:25646"/>
        <dbReference type="ChEBI" id="CHEBI:73858"/>
        <dbReference type="ChEBI" id="CHEBI:138213"/>
    </reaction>
    <physiologicalReaction direction="left-to-right" evidence="26">
        <dbReference type="Rhea" id="RHEA:54469"/>
    </physiologicalReaction>
</comment>
<dbReference type="PANTHER" id="PTHR10794">
    <property type="entry name" value="ABHYDROLASE DOMAIN-CONTAINING PROTEIN"/>
    <property type="match status" value="1"/>
</dbReference>
<comment type="catalytic activity">
    <reaction evidence="16">
        <text>1,2-ditetradecanoyl-sn-glycero-3-phosphocholine + H2O = 1-tetradecanoyl-sn-glycero-3-phosphocholine + tetradecanoate + H(+)</text>
        <dbReference type="Rhea" id="RHEA:54456"/>
        <dbReference type="ChEBI" id="CHEBI:15377"/>
        <dbReference type="ChEBI" id="CHEBI:15378"/>
        <dbReference type="ChEBI" id="CHEBI:30807"/>
        <dbReference type="ChEBI" id="CHEBI:45240"/>
        <dbReference type="ChEBI" id="CHEBI:64489"/>
    </reaction>
    <physiologicalReaction direction="left-to-right" evidence="16">
        <dbReference type="Rhea" id="RHEA:54457"/>
    </physiologicalReaction>
</comment>
<comment type="catalytic activity">
    <reaction evidence="22">
        <text>1-tetradecanoyl-2-(9Z,12Z-octadecadienoyl)-sn-glycero-3-phosphocholine + H2O = 1-tetradecanoyl-sn-glycero-3-phosphocholine + (9Z,12Z)-octadecadienoate + H(+)</text>
        <dbReference type="Rhea" id="RHEA:54392"/>
        <dbReference type="ChEBI" id="CHEBI:15377"/>
        <dbReference type="ChEBI" id="CHEBI:15378"/>
        <dbReference type="ChEBI" id="CHEBI:30245"/>
        <dbReference type="ChEBI" id="CHEBI:64489"/>
        <dbReference type="ChEBI" id="CHEBI:86094"/>
    </reaction>
    <physiologicalReaction direction="left-to-right" evidence="22">
        <dbReference type="Rhea" id="RHEA:54393"/>
    </physiologicalReaction>
</comment>
<comment type="catalytic activity">
    <reaction evidence="15">
        <text>1-hexadecanoyl-2-glutaroyl-sn-glycero-3-phosphocholine + H2O = glutarate + 1-hexadecanoyl-sn-glycero-3-phosphocholine + H(+)</text>
        <dbReference type="Rhea" id="RHEA:41159"/>
        <dbReference type="ChEBI" id="CHEBI:15377"/>
        <dbReference type="ChEBI" id="CHEBI:15378"/>
        <dbReference type="ChEBI" id="CHEBI:30921"/>
        <dbReference type="ChEBI" id="CHEBI:72998"/>
        <dbReference type="ChEBI" id="CHEBI:77756"/>
    </reaction>
    <physiologicalReaction direction="left-to-right" evidence="15">
        <dbReference type="Rhea" id="RHEA:41160"/>
    </physiologicalReaction>
</comment>
<comment type="catalytic activity">
    <reaction evidence="13">
        <text>1-hexadecanoyl-2-(5-oxopentanoyl)-sn-glycero-3-phosphocholine + H2O = 5-oxopentanoate + 1-hexadecanoyl-sn-glycero-3-phosphocholine + H(+)</text>
        <dbReference type="Rhea" id="RHEA:40483"/>
        <dbReference type="ChEBI" id="CHEBI:15377"/>
        <dbReference type="ChEBI" id="CHEBI:15378"/>
        <dbReference type="ChEBI" id="CHEBI:16120"/>
        <dbReference type="ChEBI" id="CHEBI:72998"/>
        <dbReference type="ChEBI" id="CHEBI:77890"/>
    </reaction>
    <physiologicalReaction direction="left-to-right" evidence="13">
        <dbReference type="Rhea" id="RHEA:40484"/>
    </physiologicalReaction>
</comment>
<evidence type="ECO:0000256" key="6">
    <source>
        <dbReference type="ARBA" id="ARBA00022801"/>
    </source>
</evidence>
<feature type="domain" description="Serine aminopeptidase S33" evidence="34">
    <location>
        <begin position="124"/>
        <end position="341"/>
    </location>
</feature>
<evidence type="ECO:0000259" key="34">
    <source>
        <dbReference type="Pfam" id="PF12146"/>
    </source>
</evidence>
<feature type="active site" description="Charge relay system" evidence="32">
    <location>
        <position position="366"/>
    </location>
</feature>
<dbReference type="Proteomes" id="UP001159428">
    <property type="component" value="Unassembled WGS sequence"/>
</dbReference>
<keyword evidence="36" id="KW-1185">Reference proteome</keyword>
<evidence type="ECO:0000256" key="32">
    <source>
        <dbReference type="PIRSR" id="PIRSR005211-1"/>
    </source>
</evidence>
<dbReference type="SUPFAM" id="SSF53474">
    <property type="entry name" value="alpha/beta-Hydrolases"/>
    <property type="match status" value="1"/>
</dbReference>
<evidence type="ECO:0000256" key="10">
    <source>
        <dbReference type="ARBA" id="ARBA00023136"/>
    </source>
</evidence>
<evidence type="ECO:0000256" key="14">
    <source>
        <dbReference type="ARBA" id="ARBA00048288"/>
    </source>
</evidence>
<evidence type="ECO:0000256" key="25">
    <source>
        <dbReference type="ARBA" id="ARBA00052588"/>
    </source>
</evidence>
<evidence type="ECO:0000256" key="13">
    <source>
        <dbReference type="ARBA" id="ARBA00047611"/>
    </source>
</evidence>
<dbReference type="FunFam" id="3.40.50.1820:FF:000079">
    <property type="entry name" value="Abhydrolase domain-containing 3"/>
    <property type="match status" value="1"/>
</dbReference>
<feature type="active site" description="Charge relay system" evidence="32">
    <location>
        <position position="203"/>
    </location>
</feature>
<proteinExistence type="inferred from homology"/>
<comment type="catalytic activity">
    <reaction evidence="24">
        <text>1-tetradecanoyl-2-(9Z,12Z-octadecadienoyl)-sn-glycero-3-phosphocholine + H2O = 2-(9Z,12Z-octadecadienoyl)-sn-glycero-3-phosphocholine + tetradecanoate + H(+)</text>
        <dbReference type="Rhea" id="RHEA:54388"/>
        <dbReference type="ChEBI" id="CHEBI:15377"/>
        <dbReference type="ChEBI" id="CHEBI:15378"/>
        <dbReference type="ChEBI" id="CHEBI:30807"/>
        <dbReference type="ChEBI" id="CHEBI:76084"/>
        <dbReference type="ChEBI" id="CHEBI:86094"/>
    </reaction>
    <physiologicalReaction direction="left-to-right" evidence="24">
        <dbReference type="Rhea" id="RHEA:54389"/>
    </physiologicalReaction>
</comment>
<keyword evidence="9" id="KW-0443">Lipid metabolism</keyword>
<comment type="catalytic activity">
    <reaction evidence="17">
        <text>1-octadecanoyl-2-nonanoyl-sn-glycero-3-phosphocholine + H2O = nonanoate + 1-octadecanoyl-sn-glycero-3-phosphocholine + H(+)</text>
        <dbReference type="Rhea" id="RHEA:54472"/>
        <dbReference type="ChEBI" id="CHEBI:15377"/>
        <dbReference type="ChEBI" id="CHEBI:15378"/>
        <dbReference type="ChEBI" id="CHEBI:32361"/>
        <dbReference type="ChEBI" id="CHEBI:73858"/>
        <dbReference type="ChEBI" id="CHEBI:138214"/>
    </reaction>
    <physiologicalReaction direction="left-to-right" evidence="17">
        <dbReference type="Rhea" id="RHEA:54473"/>
    </physiologicalReaction>
</comment>
<dbReference type="GO" id="GO:0004623">
    <property type="term" value="F:phospholipase A2 activity"/>
    <property type="evidence" value="ECO:0007669"/>
    <property type="project" value="UniProtKB-EC"/>
</dbReference>
<evidence type="ECO:0000256" key="22">
    <source>
        <dbReference type="ARBA" id="ARBA00051705"/>
    </source>
</evidence>
<evidence type="ECO:0000256" key="26">
    <source>
        <dbReference type="ARBA" id="ARBA00052747"/>
    </source>
</evidence>
<keyword evidence="11" id="KW-1208">Phospholipid metabolism</keyword>
<keyword evidence="6" id="KW-0378">Hydrolase</keyword>
<evidence type="ECO:0000256" key="2">
    <source>
        <dbReference type="ARBA" id="ARBA00010884"/>
    </source>
</evidence>
<evidence type="ECO:0000256" key="18">
    <source>
        <dbReference type="ARBA" id="ARBA00050195"/>
    </source>
</evidence>
<comment type="catalytic activity">
    <reaction evidence="25">
        <text>1-octadecanoyl-2-hexanoyl-sn-glycero-3-phosphocholine + H2O = hexanoate + 1-octadecanoyl-sn-glycero-3-phosphocholine + H(+)</text>
        <dbReference type="Rhea" id="RHEA:54464"/>
        <dbReference type="ChEBI" id="CHEBI:15377"/>
        <dbReference type="ChEBI" id="CHEBI:15378"/>
        <dbReference type="ChEBI" id="CHEBI:17120"/>
        <dbReference type="ChEBI" id="CHEBI:73858"/>
        <dbReference type="ChEBI" id="CHEBI:138212"/>
    </reaction>
    <physiologicalReaction direction="left-to-right" evidence="25">
        <dbReference type="Rhea" id="RHEA:54465"/>
    </physiologicalReaction>
</comment>
<dbReference type="GO" id="GO:0008126">
    <property type="term" value="F:acetylesterase activity"/>
    <property type="evidence" value="ECO:0007669"/>
    <property type="project" value="TreeGrafter"/>
</dbReference>
<evidence type="ECO:0000256" key="3">
    <source>
        <dbReference type="ARBA" id="ARBA00013278"/>
    </source>
</evidence>
<evidence type="ECO:0000256" key="15">
    <source>
        <dbReference type="ARBA" id="ARBA00048471"/>
    </source>
</evidence>
<evidence type="ECO:0000256" key="31">
    <source>
        <dbReference type="ARBA" id="ARBA00082158"/>
    </source>
</evidence>
<comment type="catalytic activity">
    <reaction evidence="14">
        <text>1-hexadecanoyl-2-(9-oxononanoyl)-sn-glycero-3-phosphocholine + H2O = 9-oxononanoate + 1-hexadecanoyl-sn-glycero-3-phosphocholine + H(+)</text>
        <dbReference type="Rhea" id="RHEA:41179"/>
        <dbReference type="ChEBI" id="CHEBI:15377"/>
        <dbReference type="ChEBI" id="CHEBI:15378"/>
        <dbReference type="ChEBI" id="CHEBI:61042"/>
        <dbReference type="ChEBI" id="CHEBI:72998"/>
        <dbReference type="ChEBI" id="CHEBI:77812"/>
    </reaction>
    <physiologicalReaction direction="left-to-right" evidence="14">
        <dbReference type="Rhea" id="RHEA:41180"/>
    </physiologicalReaction>
</comment>
<protein>
    <recommendedName>
        <fullName evidence="30">Phospholipase ABHD3</fullName>
        <ecNumber evidence="3">3.1.1.4</ecNumber>
    </recommendedName>
    <alternativeName>
        <fullName evidence="31">Abhydrolase domain-containing protein 3</fullName>
    </alternativeName>
</protein>
<dbReference type="GO" id="GO:0047372">
    <property type="term" value="F:monoacylglycerol lipase activity"/>
    <property type="evidence" value="ECO:0007669"/>
    <property type="project" value="TreeGrafter"/>
</dbReference>
<keyword evidence="4" id="KW-0719">Serine esterase</keyword>
<comment type="catalytic activity">
    <reaction evidence="23">
        <text>1-octadecanoyl-2-acetyl-sn-glycero-3-phosphocholine + H2O = 1-octadecanoyl-sn-glycero-3-phosphocholine + acetate + H(+)</text>
        <dbReference type="Rhea" id="RHEA:54408"/>
        <dbReference type="ChEBI" id="CHEBI:15377"/>
        <dbReference type="ChEBI" id="CHEBI:15378"/>
        <dbReference type="ChEBI" id="CHEBI:30089"/>
        <dbReference type="ChEBI" id="CHEBI:73858"/>
        <dbReference type="ChEBI" id="CHEBI:75220"/>
    </reaction>
    <physiologicalReaction direction="left-to-right" evidence="23">
        <dbReference type="Rhea" id="RHEA:54409"/>
    </physiologicalReaction>
</comment>
<sequence length="410" mass="46888">MASLQQILHVLYQWQWLPLLTVLFITYTIYYLFHVVQKPRLIGKEGRLRQFILQSCPIVSEQYWPTFWCFGARAQTVIRALLRSKPSVPYRRETLETPDGGIVCLDWFDNDDSTIYKDATSRPTVLVLPGLTGGSETSYSRHLVLLGKKLGVRTIVANHRGFGASQLKTPRTFCAANTEDLKFVLSHIHGIYPESPILAIGVSMGGMIMLHYVNEMSEEDRHGLVAVMAVSVPWNCMESCYSLEEPINCFLFNKHLTRNLVNMLYRNLEMFERHVGKLPLDIHHALKSRTIREFDERFTTPTFGYRNYEEYYSAASLHTKPLHTIKVPVLCLNAADDPFSPLHAIPLEALAQNPMVSMVLTSYGGHIAFLEGMTIHKSNFMERLFFQFAKGVFDLVEKDKLKEIVKECCS</sequence>
<dbReference type="PIRSF" id="PIRSF005211">
    <property type="entry name" value="Ab_hydro_YheT"/>
    <property type="match status" value="1"/>
</dbReference>
<reference evidence="35 36" key="1">
    <citation type="submission" date="2022-05" db="EMBL/GenBank/DDBJ databases">
        <authorList>
            <consortium name="Genoscope - CEA"/>
            <person name="William W."/>
        </authorList>
    </citation>
    <scope>NUCLEOTIDE SEQUENCE [LARGE SCALE GENOMIC DNA]</scope>
</reference>
<comment type="subcellular location">
    <subcellularLocation>
        <location evidence="1">Membrane</location>
        <topology evidence="1">Single-pass type II membrane protein</topology>
    </subcellularLocation>
</comment>
<keyword evidence="10 33" id="KW-0472">Membrane</keyword>
<accession>A0AAU9XA76</accession>
<evidence type="ECO:0000256" key="28">
    <source>
        <dbReference type="ARBA" id="ARBA00052894"/>
    </source>
</evidence>
<dbReference type="InterPro" id="IPR050960">
    <property type="entry name" value="AB_hydrolase_4_sf"/>
</dbReference>
<keyword evidence="7" id="KW-0735">Signal-anchor</keyword>
<comment type="catalytic activity">
    <reaction evidence="28">
        <text>1,2-ditetradecanoyl-sn-glycero-3-phosphocholine + H2O = 2-tetradecanoyl-sn-glycero-3-phosphocholine + tetradecanoate + H(+)</text>
        <dbReference type="Rhea" id="RHEA:54404"/>
        <dbReference type="ChEBI" id="CHEBI:15377"/>
        <dbReference type="ChEBI" id="CHEBI:15378"/>
        <dbReference type="ChEBI" id="CHEBI:30807"/>
        <dbReference type="ChEBI" id="CHEBI:45240"/>
        <dbReference type="ChEBI" id="CHEBI:131738"/>
    </reaction>
    <physiologicalReaction direction="left-to-right" evidence="28">
        <dbReference type="Rhea" id="RHEA:54405"/>
    </physiologicalReaction>
</comment>
<evidence type="ECO:0000256" key="21">
    <source>
        <dbReference type="ARBA" id="ARBA00051164"/>
    </source>
</evidence>
<comment type="similarity">
    <text evidence="2">Belongs to the AB hydrolase superfamily. AB hydrolase 4 family.</text>
</comment>
<evidence type="ECO:0000256" key="30">
    <source>
        <dbReference type="ARBA" id="ARBA00071303"/>
    </source>
</evidence>
<dbReference type="GO" id="GO:0051792">
    <property type="term" value="P:medium-chain fatty acid biosynthetic process"/>
    <property type="evidence" value="ECO:0007669"/>
    <property type="project" value="TreeGrafter"/>
</dbReference>
<gene>
    <name evidence="35" type="ORF">PMEA_00019754</name>
</gene>
<comment type="catalytic activity">
    <reaction evidence="21">
        <text>1-tetradecanoyl-2-(5Z,8Z,11Z,14Z-eicosatetraenoyl)-sn-glycero-3-phosphocholine + H2O = 2-(5Z,8Z,11Z,14Z)-eicosatetraenoyl-sn-glycero-3-phosphocholine + tetradecanoate + H(+)</text>
        <dbReference type="Rhea" id="RHEA:54396"/>
        <dbReference type="ChEBI" id="CHEBI:15377"/>
        <dbReference type="ChEBI" id="CHEBI:15378"/>
        <dbReference type="ChEBI" id="CHEBI:30807"/>
        <dbReference type="ChEBI" id="CHEBI:76079"/>
        <dbReference type="ChEBI" id="CHEBI:86102"/>
    </reaction>
    <physiologicalReaction direction="left-to-right" evidence="21">
        <dbReference type="Rhea" id="RHEA:54397"/>
    </physiologicalReaction>
</comment>
<name>A0AAU9XA76_9CNID</name>
<feature type="active site" description="Charge relay system" evidence="32">
    <location>
        <position position="337"/>
    </location>
</feature>
<evidence type="ECO:0000256" key="33">
    <source>
        <dbReference type="SAM" id="Phobius"/>
    </source>
</evidence>
<organism evidence="35 36">
    <name type="scientific">Pocillopora meandrina</name>
    <dbReference type="NCBI Taxonomy" id="46732"/>
    <lineage>
        <taxon>Eukaryota</taxon>
        <taxon>Metazoa</taxon>
        <taxon>Cnidaria</taxon>
        <taxon>Anthozoa</taxon>
        <taxon>Hexacorallia</taxon>
        <taxon>Scleractinia</taxon>
        <taxon>Astrocoeniina</taxon>
        <taxon>Pocilloporidae</taxon>
        <taxon>Pocillopora</taxon>
    </lineage>
</organism>
<evidence type="ECO:0000256" key="17">
    <source>
        <dbReference type="ARBA" id="ARBA00050182"/>
    </source>
</evidence>
<evidence type="ECO:0000256" key="4">
    <source>
        <dbReference type="ARBA" id="ARBA00022487"/>
    </source>
</evidence>
<evidence type="ECO:0000256" key="11">
    <source>
        <dbReference type="ARBA" id="ARBA00023264"/>
    </source>
</evidence>
<evidence type="ECO:0000256" key="20">
    <source>
        <dbReference type="ARBA" id="ARBA00050674"/>
    </source>
</evidence>
<feature type="transmembrane region" description="Helical" evidence="33">
    <location>
        <begin position="12"/>
        <end position="33"/>
    </location>
</feature>
<dbReference type="Pfam" id="PF12146">
    <property type="entry name" value="Hydrolase_4"/>
    <property type="match status" value="1"/>
</dbReference>
<comment type="catalytic activity">
    <reaction evidence="18">
        <text>1-tetradecanoyl-2-(4Z,7Z,10Z,13Z,16Z,19Z-docosahexaenoyl)-sn-glycero-3-phosphocholine + H2O = 2-(4Z,7Z,10Z,13Z,16Z,19Z-docosahexaenoyl)-sn-glycero-3-phosphocholine + tetradecanoate + H(+)</text>
        <dbReference type="Rhea" id="RHEA:54400"/>
        <dbReference type="ChEBI" id="CHEBI:15377"/>
        <dbReference type="ChEBI" id="CHEBI:15378"/>
        <dbReference type="ChEBI" id="CHEBI:30807"/>
        <dbReference type="ChEBI" id="CHEBI:76085"/>
        <dbReference type="ChEBI" id="CHEBI:86162"/>
    </reaction>
    <physiologicalReaction direction="left-to-right" evidence="18">
        <dbReference type="Rhea" id="RHEA:54401"/>
    </physiologicalReaction>
</comment>
<evidence type="ECO:0000256" key="27">
    <source>
        <dbReference type="ARBA" id="ARBA00052808"/>
    </source>
</evidence>
<dbReference type="InterPro" id="IPR012020">
    <property type="entry name" value="ABHD4"/>
</dbReference>
<dbReference type="InterPro" id="IPR022742">
    <property type="entry name" value="Hydrolase_4"/>
</dbReference>
<dbReference type="EMBL" id="CALNXJ010000035">
    <property type="protein sequence ID" value="CAH3141494.1"/>
    <property type="molecule type" value="Genomic_DNA"/>
</dbReference>
<dbReference type="GO" id="GO:0006650">
    <property type="term" value="P:glycerophospholipid metabolic process"/>
    <property type="evidence" value="ECO:0007669"/>
    <property type="project" value="UniProtKB-ARBA"/>
</dbReference>
<comment type="catalytic activity">
    <reaction evidence="27">
        <text>1-hexadecanoyl-2-nonadioyl-sn-glycero-3-phosphocholine + H2O = nonanedioate + 1-hexadecanoyl-sn-glycero-3-phosphocholine + H(+)</text>
        <dbReference type="Rhea" id="RHEA:41388"/>
        <dbReference type="ChEBI" id="CHEBI:15377"/>
        <dbReference type="ChEBI" id="CHEBI:15378"/>
        <dbReference type="ChEBI" id="CHEBI:72998"/>
        <dbReference type="ChEBI" id="CHEBI:78207"/>
        <dbReference type="ChEBI" id="CHEBI:78208"/>
    </reaction>
    <physiologicalReaction direction="left-to-right" evidence="27">
        <dbReference type="Rhea" id="RHEA:41389"/>
    </physiologicalReaction>
</comment>
<dbReference type="PANTHER" id="PTHR10794:SF63">
    <property type="entry name" value="ALPHA_BETA HYDROLASE 1, ISOFORM A"/>
    <property type="match status" value="1"/>
</dbReference>
<evidence type="ECO:0000313" key="35">
    <source>
        <dbReference type="EMBL" id="CAH3141494.1"/>
    </source>
</evidence>
<keyword evidence="8 33" id="KW-1133">Transmembrane helix</keyword>
<evidence type="ECO:0000256" key="23">
    <source>
        <dbReference type="ARBA" id="ARBA00052087"/>
    </source>
</evidence>
<comment type="function">
    <text evidence="29">Phospholipase that may play a role in phospholipids remodeling. May selectively cleave myristate (C14)-containing phosphatidylcholines through its predominant phospholipase 1 activity, cleaving preferentially acyl groups in sn1 position. In parallel, may have a minor phospholipase 2 activity acting on acyl groups in position sn2. In addition to (C14)-containing phosphatidylcholines, may also act on other medium-chain-containing and oxidatively truncated phospholipids.</text>
</comment>
<evidence type="ECO:0000256" key="16">
    <source>
        <dbReference type="ARBA" id="ARBA00050145"/>
    </source>
</evidence>
<dbReference type="GO" id="GO:0016020">
    <property type="term" value="C:membrane"/>
    <property type="evidence" value="ECO:0007669"/>
    <property type="project" value="UniProtKB-SubCell"/>
</dbReference>
<dbReference type="EC" id="3.1.1.4" evidence="3"/>
<evidence type="ECO:0000256" key="24">
    <source>
        <dbReference type="ARBA" id="ARBA00052144"/>
    </source>
</evidence>
<dbReference type="GO" id="GO:0051793">
    <property type="term" value="P:medium-chain fatty acid catabolic process"/>
    <property type="evidence" value="ECO:0007669"/>
    <property type="project" value="TreeGrafter"/>
</dbReference>
<evidence type="ECO:0000256" key="12">
    <source>
        <dbReference type="ARBA" id="ARBA00023422"/>
    </source>
</evidence>
<dbReference type="Gene3D" id="3.40.50.1820">
    <property type="entry name" value="alpha/beta hydrolase"/>
    <property type="match status" value="1"/>
</dbReference>
<evidence type="ECO:0000256" key="29">
    <source>
        <dbReference type="ARBA" id="ARBA00059841"/>
    </source>
</evidence>
<comment type="caution">
    <text evidence="35">The sequence shown here is derived from an EMBL/GenBank/DDBJ whole genome shotgun (WGS) entry which is preliminary data.</text>
</comment>
<evidence type="ECO:0000256" key="1">
    <source>
        <dbReference type="ARBA" id="ARBA00004606"/>
    </source>
</evidence>
<evidence type="ECO:0000256" key="8">
    <source>
        <dbReference type="ARBA" id="ARBA00022989"/>
    </source>
</evidence>
<comment type="catalytic activity">
    <reaction evidence="19">
        <text>1-O-hexadecyl-2-nonadioyl-sn-glycero-3-phosphocholine + H2O = nonanedioate + 1-O-hexadecyl-sn-glycero-3-phosphocholine + H(+)</text>
        <dbReference type="Rhea" id="RHEA:54552"/>
        <dbReference type="ChEBI" id="CHEBI:15377"/>
        <dbReference type="ChEBI" id="CHEBI:15378"/>
        <dbReference type="ChEBI" id="CHEBI:64496"/>
        <dbReference type="ChEBI" id="CHEBI:78208"/>
        <dbReference type="ChEBI" id="CHEBI:138269"/>
    </reaction>
    <physiologicalReaction direction="left-to-right" evidence="19">
        <dbReference type="Rhea" id="RHEA:54553"/>
    </physiologicalReaction>
</comment>